<keyword evidence="1" id="KW-0812">Transmembrane</keyword>
<evidence type="ECO:0000313" key="3">
    <source>
        <dbReference type="Proteomes" id="UP000000787"/>
    </source>
</evidence>
<keyword evidence="1" id="KW-1133">Transmembrane helix</keyword>
<reference evidence="2 3" key="1">
    <citation type="journal article" date="2011" name="Stand. Genomic Sci.">
        <title>Complete genome sequence of the filamentous gliding predatory bacterium Herpetosiphon aurantiacus type strain (114-95(T)).</title>
        <authorList>
            <person name="Kiss H."/>
            <person name="Nett M."/>
            <person name="Domin N."/>
            <person name="Martin K."/>
            <person name="Maresca J.A."/>
            <person name="Copeland A."/>
            <person name="Lapidus A."/>
            <person name="Lucas S."/>
            <person name="Berry K.W."/>
            <person name="Glavina Del Rio T."/>
            <person name="Dalin E."/>
            <person name="Tice H."/>
            <person name="Pitluck S."/>
            <person name="Richardson P."/>
            <person name="Bruce D."/>
            <person name="Goodwin L."/>
            <person name="Han C."/>
            <person name="Detter J.C."/>
            <person name="Schmutz J."/>
            <person name="Brettin T."/>
            <person name="Land M."/>
            <person name="Hauser L."/>
            <person name="Kyrpides N.C."/>
            <person name="Ivanova N."/>
            <person name="Goker M."/>
            <person name="Woyke T."/>
            <person name="Klenk H.P."/>
            <person name="Bryant D.A."/>
        </authorList>
    </citation>
    <scope>NUCLEOTIDE SEQUENCE [LARGE SCALE GENOMIC DNA]</scope>
    <source>
        <strain evidence="3">ATCC 23779 / DSM 785 / 114-95</strain>
    </source>
</reference>
<dbReference type="InParanoid" id="A9AUQ6"/>
<name>A9AUQ6_HERA2</name>
<dbReference type="STRING" id="316274.Haur_1940"/>
<dbReference type="HOGENOM" id="CLU_1118961_0_0_0"/>
<proteinExistence type="predicted"/>
<dbReference type="KEGG" id="hau:Haur_1940"/>
<accession>A9AUQ6</accession>
<dbReference type="BioCyc" id="HAUR316274:GHYA-1969-MONOMER"/>
<evidence type="ECO:0008006" key="4">
    <source>
        <dbReference type="Google" id="ProtNLM"/>
    </source>
</evidence>
<evidence type="ECO:0000256" key="1">
    <source>
        <dbReference type="SAM" id="Phobius"/>
    </source>
</evidence>
<sequence>MTHNLTNEHLPVDDQPTSQAIAKLLRDFGAHPSQEFHARQANAPWLQATAPQRRVNWYWRGMLMAGLMLLLWFTLPSGFVAALDEFFGLYRAPSDTVEAPQGTILPEAPAIATLEEASALVGFDILTPSPLPEIVQQSKITVTGEQPDNMFARIDYRDAYGYSYLSLTAKRGPLYLQIGATANVEIVQVGNVSGEYVQGGFIVRGNVSEWDSSYANKTLRWQIGDISYSLSSVHLSKQALIDLAAGMQ</sequence>
<keyword evidence="3" id="KW-1185">Reference proteome</keyword>
<feature type="transmembrane region" description="Helical" evidence="1">
    <location>
        <begin position="62"/>
        <end position="83"/>
    </location>
</feature>
<organism evidence="2 3">
    <name type="scientific">Herpetosiphon aurantiacus (strain ATCC 23779 / DSM 785 / 114-95)</name>
    <dbReference type="NCBI Taxonomy" id="316274"/>
    <lineage>
        <taxon>Bacteria</taxon>
        <taxon>Bacillati</taxon>
        <taxon>Chloroflexota</taxon>
        <taxon>Chloroflexia</taxon>
        <taxon>Herpetosiphonales</taxon>
        <taxon>Herpetosiphonaceae</taxon>
        <taxon>Herpetosiphon</taxon>
    </lineage>
</organism>
<dbReference type="EMBL" id="CP000875">
    <property type="protein sequence ID" value="ABX04583.1"/>
    <property type="molecule type" value="Genomic_DNA"/>
</dbReference>
<dbReference type="Proteomes" id="UP000000787">
    <property type="component" value="Chromosome"/>
</dbReference>
<protein>
    <recommendedName>
        <fullName evidence="4">DUF4367 domain-containing protein</fullName>
    </recommendedName>
</protein>
<keyword evidence="1" id="KW-0472">Membrane</keyword>
<dbReference type="AlphaFoldDB" id="A9AUQ6"/>
<evidence type="ECO:0000313" key="2">
    <source>
        <dbReference type="EMBL" id="ABX04583.1"/>
    </source>
</evidence>
<gene>
    <name evidence="2" type="ordered locus">Haur_1940</name>
</gene>